<gene>
    <name evidence="2" type="ORF">C2G38_2158307</name>
</gene>
<feature type="region of interest" description="Disordered" evidence="1">
    <location>
        <begin position="43"/>
        <end position="80"/>
    </location>
</feature>
<dbReference type="AlphaFoldDB" id="A0A397W2J9"/>
<reference evidence="2 3" key="1">
    <citation type="submission" date="2018-06" db="EMBL/GenBank/DDBJ databases">
        <title>Comparative genomics reveals the genomic features of Rhizophagus irregularis, R. cerebriforme, R. diaphanum and Gigaspora rosea, and their symbiotic lifestyle signature.</title>
        <authorList>
            <person name="Morin E."/>
            <person name="San Clemente H."/>
            <person name="Chen E.C.H."/>
            <person name="De La Providencia I."/>
            <person name="Hainaut M."/>
            <person name="Kuo A."/>
            <person name="Kohler A."/>
            <person name="Murat C."/>
            <person name="Tang N."/>
            <person name="Roy S."/>
            <person name="Loubradou J."/>
            <person name="Henrissat B."/>
            <person name="Grigoriev I.V."/>
            <person name="Corradi N."/>
            <person name="Roux C."/>
            <person name="Martin F.M."/>
        </authorList>
    </citation>
    <scope>NUCLEOTIDE SEQUENCE [LARGE SCALE GENOMIC DNA]</scope>
    <source>
        <strain evidence="2 3">DAOM 194757</strain>
    </source>
</reference>
<organism evidence="2 3">
    <name type="scientific">Gigaspora rosea</name>
    <dbReference type="NCBI Taxonomy" id="44941"/>
    <lineage>
        <taxon>Eukaryota</taxon>
        <taxon>Fungi</taxon>
        <taxon>Fungi incertae sedis</taxon>
        <taxon>Mucoromycota</taxon>
        <taxon>Glomeromycotina</taxon>
        <taxon>Glomeromycetes</taxon>
        <taxon>Diversisporales</taxon>
        <taxon>Gigasporaceae</taxon>
        <taxon>Gigaspora</taxon>
    </lineage>
</organism>
<protein>
    <submittedName>
        <fullName evidence="2">Uncharacterized protein</fullName>
    </submittedName>
</protein>
<evidence type="ECO:0000313" key="3">
    <source>
        <dbReference type="Proteomes" id="UP000266673"/>
    </source>
</evidence>
<accession>A0A397W2J9</accession>
<keyword evidence="3" id="KW-1185">Reference proteome</keyword>
<comment type="caution">
    <text evidence="2">The sequence shown here is derived from an EMBL/GenBank/DDBJ whole genome shotgun (WGS) entry which is preliminary data.</text>
</comment>
<evidence type="ECO:0000256" key="1">
    <source>
        <dbReference type="SAM" id="MobiDB-lite"/>
    </source>
</evidence>
<name>A0A397W2J9_9GLOM</name>
<dbReference type="EMBL" id="QKWP01000070">
    <property type="protein sequence ID" value="RIB28301.1"/>
    <property type="molecule type" value="Genomic_DNA"/>
</dbReference>
<dbReference type="Proteomes" id="UP000266673">
    <property type="component" value="Unassembled WGS sequence"/>
</dbReference>
<evidence type="ECO:0000313" key="2">
    <source>
        <dbReference type="EMBL" id="RIB28301.1"/>
    </source>
</evidence>
<proteinExistence type="predicted"/>
<sequence length="80" mass="7715">MYSLKRACKEGIDDGSSNKYSGTFTVFQARSAVPAAAPATAPSSSFATLAPAPSGAASSVPSVSSSPAAKAHAPAASSGP</sequence>